<accession>A0A0A9EGI7</accession>
<dbReference type="EMBL" id="GBRH01198006">
    <property type="protein sequence ID" value="JAD99889.1"/>
    <property type="molecule type" value="Transcribed_RNA"/>
</dbReference>
<proteinExistence type="predicted"/>
<keyword evidence="1" id="KW-0812">Transmembrane</keyword>
<protein>
    <submittedName>
        <fullName evidence="2">Tua6</fullName>
    </submittedName>
</protein>
<evidence type="ECO:0000256" key="1">
    <source>
        <dbReference type="SAM" id="Phobius"/>
    </source>
</evidence>
<dbReference type="AlphaFoldDB" id="A0A0A9EGI7"/>
<name>A0A0A9EGI7_ARUDO</name>
<reference evidence="2" key="1">
    <citation type="submission" date="2014-09" db="EMBL/GenBank/DDBJ databases">
        <authorList>
            <person name="Magalhaes I.L.F."/>
            <person name="Oliveira U."/>
            <person name="Santos F.R."/>
            <person name="Vidigal T.H.D.A."/>
            <person name="Brescovit A.D."/>
            <person name="Santos A.J."/>
        </authorList>
    </citation>
    <scope>NUCLEOTIDE SEQUENCE</scope>
    <source>
        <tissue evidence="2">Shoot tissue taken approximately 20 cm above the soil surface</tissue>
    </source>
</reference>
<organism evidence="2">
    <name type="scientific">Arundo donax</name>
    <name type="common">Giant reed</name>
    <name type="synonym">Donax arundinaceus</name>
    <dbReference type="NCBI Taxonomy" id="35708"/>
    <lineage>
        <taxon>Eukaryota</taxon>
        <taxon>Viridiplantae</taxon>
        <taxon>Streptophyta</taxon>
        <taxon>Embryophyta</taxon>
        <taxon>Tracheophyta</taxon>
        <taxon>Spermatophyta</taxon>
        <taxon>Magnoliopsida</taxon>
        <taxon>Liliopsida</taxon>
        <taxon>Poales</taxon>
        <taxon>Poaceae</taxon>
        <taxon>PACMAD clade</taxon>
        <taxon>Arundinoideae</taxon>
        <taxon>Arundineae</taxon>
        <taxon>Arundo</taxon>
    </lineage>
</organism>
<sequence length="73" mass="7896">MPHLNPVGHQSTNWTVLLVLMVATAALTSFGTTSPRYIKQQAMYLPCLGSHFAIMLEGSKTALVISGTESCSW</sequence>
<reference evidence="2" key="2">
    <citation type="journal article" date="2015" name="Data Brief">
        <title>Shoot transcriptome of the giant reed, Arundo donax.</title>
        <authorList>
            <person name="Barrero R.A."/>
            <person name="Guerrero F.D."/>
            <person name="Moolhuijzen P."/>
            <person name="Goolsby J.A."/>
            <person name="Tidwell J."/>
            <person name="Bellgard S.E."/>
            <person name="Bellgard M.I."/>
        </authorList>
    </citation>
    <scope>NUCLEOTIDE SEQUENCE</scope>
    <source>
        <tissue evidence="2">Shoot tissue taken approximately 20 cm above the soil surface</tissue>
    </source>
</reference>
<feature type="transmembrane region" description="Helical" evidence="1">
    <location>
        <begin position="12"/>
        <end position="33"/>
    </location>
</feature>
<keyword evidence="1" id="KW-0472">Membrane</keyword>
<evidence type="ECO:0000313" key="2">
    <source>
        <dbReference type="EMBL" id="JAD99889.1"/>
    </source>
</evidence>
<keyword evidence="1" id="KW-1133">Transmembrane helix</keyword>